<reference evidence="1" key="1">
    <citation type="submission" date="2020-05" db="EMBL/GenBank/DDBJ databases">
        <authorList>
            <person name="Chiriac C."/>
            <person name="Salcher M."/>
            <person name="Ghai R."/>
            <person name="Kavagutti S V."/>
        </authorList>
    </citation>
    <scope>NUCLEOTIDE SEQUENCE</scope>
</reference>
<dbReference type="EMBL" id="LR796885">
    <property type="protein sequence ID" value="CAB4172434.1"/>
    <property type="molecule type" value="Genomic_DNA"/>
</dbReference>
<protein>
    <submittedName>
        <fullName evidence="1">Uncharacterized protein</fullName>
    </submittedName>
</protein>
<name>A0A6J5PYN1_9CAUD</name>
<organism evidence="1">
    <name type="scientific">uncultured Caudovirales phage</name>
    <dbReference type="NCBI Taxonomy" id="2100421"/>
    <lineage>
        <taxon>Viruses</taxon>
        <taxon>Duplodnaviria</taxon>
        <taxon>Heunggongvirae</taxon>
        <taxon>Uroviricota</taxon>
        <taxon>Caudoviricetes</taxon>
        <taxon>Peduoviridae</taxon>
        <taxon>Maltschvirus</taxon>
        <taxon>Maltschvirus maltsch</taxon>
    </lineage>
</organism>
<proteinExistence type="predicted"/>
<sequence length="360" mass="37845">MYPERITRLMSLRDLAAAGQMAPDAAPLPVNTLRNNSTGAEYQIGQVPQGASIIPAGAPAGVSAGVPANSPQLDYSQPIEIFGQGRGYAIKGQPLSAMIDGRRVDYGVDSAATQQAQALAMKSAEQQQALDSGALDIGKKRLELAQLQATGGAKPLTESQGKAAGFGLRADDADANIRAIAAQDGVLQPGLIKRTAEGVPFIGEGLGTLANWTQSEPQQKVEQAQRNFINAVLRRESGAVISPEEFHNARQQYFPQIGDAPGTIAQKEANRQATIGAMKTESGTGYAQAKAEFEARKASIAGKRNDGGGQQVRASADQLDTLPDPRTEKGAIITDNSTGMRMQSDGRQWLIIGRGGEGGR</sequence>
<accession>A0A6J5PYN1</accession>
<evidence type="ECO:0000313" key="1">
    <source>
        <dbReference type="EMBL" id="CAB4172434.1"/>
    </source>
</evidence>
<gene>
    <name evidence="1" type="ORF">UFOVP935_14</name>
</gene>